<keyword evidence="3" id="KW-1185">Reference proteome</keyword>
<proteinExistence type="predicted"/>
<evidence type="ECO:0000313" key="1">
    <source>
        <dbReference type="EMBL" id="EKX48422.1"/>
    </source>
</evidence>
<dbReference type="EMBL" id="JH992986">
    <property type="protein sequence ID" value="EKX48422.1"/>
    <property type="molecule type" value="Genomic_DNA"/>
</dbReference>
<dbReference type="EnsemblProtists" id="EKX48422">
    <property type="protein sequence ID" value="EKX48422"/>
    <property type="gene ID" value="GUITHDRAFT_151889"/>
</dbReference>
<dbReference type="RefSeq" id="XP_005835402.1">
    <property type="nucleotide sequence ID" value="XM_005835345.1"/>
</dbReference>
<organism evidence="1">
    <name type="scientific">Guillardia theta (strain CCMP2712)</name>
    <name type="common">Cryptophyte</name>
    <dbReference type="NCBI Taxonomy" id="905079"/>
    <lineage>
        <taxon>Eukaryota</taxon>
        <taxon>Cryptophyceae</taxon>
        <taxon>Pyrenomonadales</taxon>
        <taxon>Geminigeraceae</taxon>
        <taxon>Guillardia</taxon>
    </lineage>
</organism>
<reference evidence="2" key="3">
    <citation type="submission" date="2016-03" db="UniProtKB">
        <authorList>
            <consortium name="EnsemblProtists"/>
        </authorList>
    </citation>
    <scope>IDENTIFICATION</scope>
</reference>
<evidence type="ECO:0000313" key="2">
    <source>
        <dbReference type="EnsemblProtists" id="EKX48422"/>
    </source>
</evidence>
<evidence type="ECO:0000313" key="3">
    <source>
        <dbReference type="Proteomes" id="UP000011087"/>
    </source>
</evidence>
<reference evidence="1 3" key="1">
    <citation type="journal article" date="2012" name="Nature">
        <title>Algal genomes reveal evolutionary mosaicism and the fate of nucleomorphs.</title>
        <authorList>
            <consortium name="DOE Joint Genome Institute"/>
            <person name="Curtis B.A."/>
            <person name="Tanifuji G."/>
            <person name="Burki F."/>
            <person name="Gruber A."/>
            <person name="Irimia M."/>
            <person name="Maruyama S."/>
            <person name="Arias M.C."/>
            <person name="Ball S.G."/>
            <person name="Gile G.H."/>
            <person name="Hirakawa Y."/>
            <person name="Hopkins J.F."/>
            <person name="Kuo A."/>
            <person name="Rensing S.A."/>
            <person name="Schmutz J."/>
            <person name="Symeonidi A."/>
            <person name="Elias M."/>
            <person name="Eveleigh R.J."/>
            <person name="Herman E.K."/>
            <person name="Klute M.J."/>
            <person name="Nakayama T."/>
            <person name="Obornik M."/>
            <person name="Reyes-Prieto A."/>
            <person name="Armbrust E.V."/>
            <person name="Aves S.J."/>
            <person name="Beiko R.G."/>
            <person name="Coutinho P."/>
            <person name="Dacks J.B."/>
            <person name="Durnford D.G."/>
            <person name="Fast N.M."/>
            <person name="Green B.R."/>
            <person name="Grisdale C.J."/>
            <person name="Hempel F."/>
            <person name="Henrissat B."/>
            <person name="Hoppner M.P."/>
            <person name="Ishida K."/>
            <person name="Kim E."/>
            <person name="Koreny L."/>
            <person name="Kroth P.G."/>
            <person name="Liu Y."/>
            <person name="Malik S.B."/>
            <person name="Maier U.G."/>
            <person name="McRose D."/>
            <person name="Mock T."/>
            <person name="Neilson J.A."/>
            <person name="Onodera N.T."/>
            <person name="Poole A.M."/>
            <person name="Pritham E.J."/>
            <person name="Richards T.A."/>
            <person name="Rocap G."/>
            <person name="Roy S.W."/>
            <person name="Sarai C."/>
            <person name="Schaack S."/>
            <person name="Shirato S."/>
            <person name="Slamovits C.H."/>
            <person name="Spencer D.F."/>
            <person name="Suzuki S."/>
            <person name="Worden A.Z."/>
            <person name="Zauner S."/>
            <person name="Barry K."/>
            <person name="Bell C."/>
            <person name="Bharti A.K."/>
            <person name="Crow J.A."/>
            <person name="Grimwood J."/>
            <person name="Kramer R."/>
            <person name="Lindquist E."/>
            <person name="Lucas S."/>
            <person name="Salamov A."/>
            <person name="McFadden G.I."/>
            <person name="Lane C.E."/>
            <person name="Keeling P.J."/>
            <person name="Gray M.W."/>
            <person name="Grigoriev I.V."/>
            <person name="Archibald J.M."/>
        </authorList>
    </citation>
    <scope>NUCLEOTIDE SEQUENCE</scope>
    <source>
        <strain evidence="1 3">CCMP2712</strain>
    </source>
</reference>
<dbReference type="PaxDb" id="55529-EKX48422"/>
<protein>
    <submittedName>
        <fullName evidence="1 2">Uncharacterized protein</fullName>
    </submittedName>
</protein>
<gene>
    <name evidence="1" type="ORF">GUITHDRAFT_151889</name>
</gene>
<reference evidence="3" key="2">
    <citation type="submission" date="2012-11" db="EMBL/GenBank/DDBJ databases">
        <authorList>
            <person name="Kuo A."/>
            <person name="Curtis B.A."/>
            <person name="Tanifuji G."/>
            <person name="Burki F."/>
            <person name="Gruber A."/>
            <person name="Irimia M."/>
            <person name="Maruyama S."/>
            <person name="Arias M.C."/>
            <person name="Ball S.G."/>
            <person name="Gile G.H."/>
            <person name="Hirakawa Y."/>
            <person name="Hopkins J.F."/>
            <person name="Rensing S.A."/>
            <person name="Schmutz J."/>
            <person name="Symeonidi A."/>
            <person name="Elias M."/>
            <person name="Eveleigh R.J."/>
            <person name="Herman E.K."/>
            <person name="Klute M.J."/>
            <person name="Nakayama T."/>
            <person name="Obornik M."/>
            <person name="Reyes-Prieto A."/>
            <person name="Armbrust E.V."/>
            <person name="Aves S.J."/>
            <person name="Beiko R.G."/>
            <person name="Coutinho P."/>
            <person name="Dacks J.B."/>
            <person name="Durnford D.G."/>
            <person name="Fast N.M."/>
            <person name="Green B.R."/>
            <person name="Grisdale C."/>
            <person name="Hempe F."/>
            <person name="Henrissat B."/>
            <person name="Hoppner M.P."/>
            <person name="Ishida K.-I."/>
            <person name="Kim E."/>
            <person name="Koreny L."/>
            <person name="Kroth P.G."/>
            <person name="Liu Y."/>
            <person name="Malik S.-B."/>
            <person name="Maier U.G."/>
            <person name="McRose D."/>
            <person name="Mock T."/>
            <person name="Neilson J.A."/>
            <person name="Onodera N.T."/>
            <person name="Poole A.M."/>
            <person name="Pritham E.J."/>
            <person name="Richards T.A."/>
            <person name="Rocap G."/>
            <person name="Roy S.W."/>
            <person name="Sarai C."/>
            <person name="Schaack S."/>
            <person name="Shirato S."/>
            <person name="Slamovits C.H."/>
            <person name="Spencer D.F."/>
            <person name="Suzuki S."/>
            <person name="Worden A.Z."/>
            <person name="Zauner S."/>
            <person name="Barry K."/>
            <person name="Bell C."/>
            <person name="Bharti A.K."/>
            <person name="Crow J.A."/>
            <person name="Grimwood J."/>
            <person name="Kramer R."/>
            <person name="Lindquist E."/>
            <person name="Lucas S."/>
            <person name="Salamov A."/>
            <person name="McFadden G.I."/>
            <person name="Lane C.E."/>
            <person name="Keeling P.J."/>
            <person name="Gray M.W."/>
            <person name="Grigoriev I.V."/>
            <person name="Archibald J.M."/>
        </authorList>
    </citation>
    <scope>NUCLEOTIDE SEQUENCE</scope>
    <source>
        <strain evidence="3">CCMP2712</strain>
    </source>
</reference>
<dbReference type="GeneID" id="17305097"/>
<name>L1JJD8_GUITC</name>
<dbReference type="AlphaFoldDB" id="L1JJD8"/>
<accession>L1JJD8</accession>
<sequence>MCAFSTKKTPNERAPRPEATNIPTFVFFADTAIEKFIPANHLLLACNLDTLPSLKRRGLERSSSVLLAMLLAHPVALLHNCRPRLSD</sequence>
<dbReference type="HOGENOM" id="CLU_2488161_0_0_1"/>
<dbReference type="KEGG" id="gtt:GUITHDRAFT_151889"/>
<dbReference type="Proteomes" id="UP000011087">
    <property type="component" value="Unassembled WGS sequence"/>
</dbReference>